<dbReference type="EMBL" id="BABT02000146">
    <property type="protein sequence ID" value="GAA97850.1"/>
    <property type="molecule type" value="Genomic_DNA"/>
</dbReference>
<feature type="region of interest" description="Disordered" evidence="1">
    <location>
        <begin position="1"/>
        <end position="37"/>
    </location>
</feature>
<reference evidence="2 3" key="2">
    <citation type="journal article" date="2012" name="Open Biol.">
        <title>Characteristics of nucleosomes and linker DNA regions on the genome of the basidiomycete Mixia osmundae revealed by mono- and dinucleosome mapping.</title>
        <authorList>
            <person name="Nishida H."/>
            <person name="Kondo S."/>
            <person name="Matsumoto T."/>
            <person name="Suzuki Y."/>
            <person name="Yoshikawa H."/>
            <person name="Taylor T.D."/>
            <person name="Sugiyama J."/>
        </authorList>
    </citation>
    <scope>NUCLEOTIDE SEQUENCE [LARGE SCALE GENOMIC DNA]</scope>
    <source>
        <strain evidence="3">CBS 9802 / IAM 14324 / JCM 22182 / KY 12970</strain>
    </source>
</reference>
<feature type="region of interest" description="Disordered" evidence="1">
    <location>
        <begin position="58"/>
        <end position="83"/>
    </location>
</feature>
<dbReference type="HOGENOM" id="CLU_1090229_0_0_1"/>
<accession>G7E4U0</accession>
<dbReference type="AlphaFoldDB" id="G7E4U0"/>
<feature type="compositionally biased region" description="Basic and acidic residues" evidence="1">
    <location>
        <begin position="24"/>
        <end position="35"/>
    </location>
</feature>
<evidence type="ECO:0000313" key="3">
    <source>
        <dbReference type="Proteomes" id="UP000009131"/>
    </source>
</evidence>
<gene>
    <name evidence="2" type="primary">Mo04530</name>
    <name evidence="2" type="ORF">E5Q_04530</name>
</gene>
<protein>
    <submittedName>
        <fullName evidence="2">Uncharacterized protein</fullName>
    </submittedName>
</protein>
<proteinExistence type="predicted"/>
<keyword evidence="3" id="KW-1185">Reference proteome</keyword>
<dbReference type="Proteomes" id="UP000009131">
    <property type="component" value="Unassembled WGS sequence"/>
</dbReference>
<dbReference type="InParanoid" id="G7E4U0"/>
<feature type="compositionally biased region" description="Basic and acidic residues" evidence="1">
    <location>
        <begin position="64"/>
        <end position="77"/>
    </location>
</feature>
<organism evidence="2 3">
    <name type="scientific">Mixia osmundae (strain CBS 9802 / IAM 14324 / JCM 22182 / KY 12970)</name>
    <dbReference type="NCBI Taxonomy" id="764103"/>
    <lineage>
        <taxon>Eukaryota</taxon>
        <taxon>Fungi</taxon>
        <taxon>Dikarya</taxon>
        <taxon>Basidiomycota</taxon>
        <taxon>Pucciniomycotina</taxon>
        <taxon>Mixiomycetes</taxon>
        <taxon>Mixiales</taxon>
        <taxon>Mixiaceae</taxon>
        <taxon>Mixia</taxon>
    </lineage>
</organism>
<comment type="caution">
    <text evidence="2">The sequence shown here is derived from an EMBL/GenBank/DDBJ whole genome shotgun (WGS) entry which is preliminary data.</text>
</comment>
<evidence type="ECO:0000313" key="2">
    <source>
        <dbReference type="EMBL" id="GAA97850.1"/>
    </source>
</evidence>
<reference evidence="2 3" key="1">
    <citation type="journal article" date="2011" name="J. Gen. Appl. Microbiol.">
        <title>Draft genome sequencing of the enigmatic basidiomycete Mixia osmundae.</title>
        <authorList>
            <person name="Nishida H."/>
            <person name="Nagatsuka Y."/>
            <person name="Sugiyama J."/>
        </authorList>
    </citation>
    <scope>NUCLEOTIDE SEQUENCE [LARGE SCALE GENOMIC DNA]</scope>
    <source>
        <strain evidence="3">CBS 9802 / IAM 14324 / JCM 22182 / KY 12970</strain>
    </source>
</reference>
<evidence type="ECO:0000256" key="1">
    <source>
        <dbReference type="SAM" id="MobiDB-lite"/>
    </source>
</evidence>
<name>G7E4U0_MIXOS</name>
<sequence>MSVRLATRSNARQLVPARPPLSRAAERPPDSERRAQPTRAALKLRFKTFPWKGRTVSYTRPRATGHDQQARMTEKPPRPFSVTQEANPRLMQGREAVWSCVHFHMRVVLPPRNGVARQQIARWSAQHGMYRSAPFDGNAKPRRKTPAVSFTIIVPKTKETKLSVIRNRIQTRFLSAVRLVAQHDAMPARDDQAHPFSVSSSDLPTRLDDFLLPDSHYFVSPSFRLLTLDFGELIGSVRRGLLAVKTAVQRREDNF</sequence>